<sequence length="182" mass="20837">MFALGVQNRLFTRRAMLFKSLRFNSTTAATQPKLTWVDYFNLKKQNTRINTIAGVFTGIGGAFLTLSYLGNIEIDVEKPIMGFDPLMIMGGAVVLGGLVGYLVGPFIGSFVFRMTNRAQLQQFERRNSEFLTRLRANRPDPSSQSFSNPIPDYYGEKIYSLKDYMQWLRDCNAFRRKAKEFL</sequence>
<dbReference type="InterPro" id="IPR013875">
    <property type="entry name" value="Pam17"/>
</dbReference>
<comment type="subunit">
    <text evidence="12">Component of the PAM complex.</text>
</comment>
<evidence type="ECO:0000256" key="11">
    <source>
        <dbReference type="ARBA" id="ARBA00023136"/>
    </source>
</evidence>
<evidence type="ECO:0000313" key="13">
    <source>
        <dbReference type="EMBL" id="RCK57273.1"/>
    </source>
</evidence>
<feature type="transmembrane region" description="Helical" evidence="12">
    <location>
        <begin position="49"/>
        <end position="68"/>
    </location>
</feature>
<dbReference type="Proteomes" id="UP000253472">
    <property type="component" value="Unassembled WGS sequence"/>
</dbReference>
<evidence type="ECO:0000256" key="5">
    <source>
        <dbReference type="ARBA" id="ARBA00022792"/>
    </source>
</evidence>
<feature type="transmembrane region" description="Helical" evidence="12">
    <location>
        <begin position="88"/>
        <end position="112"/>
    </location>
</feature>
<keyword evidence="14" id="KW-1185">Reference proteome</keyword>
<evidence type="ECO:0000256" key="12">
    <source>
        <dbReference type="RuleBase" id="RU367146"/>
    </source>
</evidence>
<keyword evidence="5 12" id="KW-0999">Mitochondrion inner membrane</keyword>
<keyword evidence="10 12" id="KW-0496">Mitochondrion</keyword>
<evidence type="ECO:0000256" key="8">
    <source>
        <dbReference type="ARBA" id="ARBA00022989"/>
    </source>
</evidence>
<comment type="subcellular location">
    <subcellularLocation>
        <location evidence="1 12">Mitochondrion inner membrane</location>
        <topology evidence="1 12">Multi-pass membrane protein</topology>
    </subcellularLocation>
</comment>
<evidence type="ECO:0000313" key="14">
    <source>
        <dbReference type="Proteomes" id="UP000253472"/>
    </source>
</evidence>
<evidence type="ECO:0000256" key="9">
    <source>
        <dbReference type="ARBA" id="ARBA00023010"/>
    </source>
</evidence>
<keyword evidence="8 12" id="KW-1133">Transmembrane helix</keyword>
<dbReference type="AlphaFoldDB" id="A0A367XUG9"/>
<keyword evidence="6 12" id="KW-0653">Protein transport</keyword>
<dbReference type="PANTHER" id="PTHR28021">
    <property type="entry name" value="PRESEQUENCE TRANSLOCATED-ASSOCIATED MOTOR SUBUNIT PAM17, MITOCHONDRIAL"/>
    <property type="match status" value="1"/>
</dbReference>
<comment type="caution">
    <text evidence="13">The sequence shown here is derived from an EMBL/GenBank/DDBJ whole genome shotgun (WGS) entry which is preliminary data.</text>
</comment>
<protein>
    <recommendedName>
        <fullName evidence="12">Presequence translocated-associated motor subunit PAM17</fullName>
    </recommendedName>
</protein>
<organism evidence="13 14">
    <name type="scientific">Candida viswanathii</name>
    <dbReference type="NCBI Taxonomy" id="5486"/>
    <lineage>
        <taxon>Eukaryota</taxon>
        <taxon>Fungi</taxon>
        <taxon>Dikarya</taxon>
        <taxon>Ascomycota</taxon>
        <taxon>Saccharomycotina</taxon>
        <taxon>Pichiomycetes</taxon>
        <taxon>Debaryomycetaceae</taxon>
        <taxon>Candida/Lodderomyces clade</taxon>
        <taxon>Candida</taxon>
    </lineage>
</organism>
<dbReference type="OrthoDB" id="5970083at2759"/>
<comment type="similarity">
    <text evidence="2 12">Belongs to the PAM17 family.</text>
</comment>
<reference evidence="13 14" key="1">
    <citation type="submission" date="2018-06" db="EMBL/GenBank/DDBJ databases">
        <title>Whole genome sequencing of Candida tropicalis (genome annotated by CSBL at Korea University).</title>
        <authorList>
            <person name="Ahn J."/>
        </authorList>
    </citation>
    <scope>NUCLEOTIDE SEQUENCE [LARGE SCALE GENOMIC DNA]</scope>
    <source>
        <strain evidence="13 14">ATCC 20962</strain>
    </source>
</reference>
<keyword evidence="3 12" id="KW-0813">Transport</keyword>
<proteinExistence type="inferred from homology"/>
<evidence type="ECO:0000256" key="1">
    <source>
        <dbReference type="ARBA" id="ARBA00004448"/>
    </source>
</evidence>
<dbReference type="EMBL" id="QLNQ01000028">
    <property type="protein sequence ID" value="RCK57273.1"/>
    <property type="molecule type" value="Genomic_DNA"/>
</dbReference>
<dbReference type="GO" id="GO:0001405">
    <property type="term" value="C:PAM complex, Tim23 associated import motor"/>
    <property type="evidence" value="ECO:0007669"/>
    <property type="project" value="UniProtKB-UniRule"/>
</dbReference>
<gene>
    <name evidence="13" type="primary">PAM17_1</name>
    <name evidence="13" type="ORF">Cantr_06244</name>
</gene>
<keyword evidence="9 12" id="KW-0811">Translocation</keyword>
<dbReference type="STRING" id="5486.A0A367XUG9"/>
<accession>A0A367XUG9</accession>
<evidence type="ECO:0000256" key="7">
    <source>
        <dbReference type="ARBA" id="ARBA00022946"/>
    </source>
</evidence>
<dbReference type="Pfam" id="PF08566">
    <property type="entry name" value="Pam17"/>
    <property type="match status" value="1"/>
</dbReference>
<comment type="function">
    <text evidence="12">Component of the PAM complex, a complex required for the translocation of transit peptide-containing proteins from the inner membrane into the mitochondrial matrix in an ATP-dependent manner.</text>
</comment>
<keyword evidence="11 12" id="KW-0472">Membrane</keyword>
<evidence type="ECO:0000256" key="10">
    <source>
        <dbReference type="ARBA" id="ARBA00023128"/>
    </source>
</evidence>
<evidence type="ECO:0000256" key="6">
    <source>
        <dbReference type="ARBA" id="ARBA00022927"/>
    </source>
</evidence>
<keyword evidence="7" id="KW-0809">Transit peptide</keyword>
<dbReference type="GO" id="GO:0030150">
    <property type="term" value="P:protein import into mitochondrial matrix"/>
    <property type="evidence" value="ECO:0007669"/>
    <property type="project" value="UniProtKB-UniRule"/>
</dbReference>
<evidence type="ECO:0000256" key="3">
    <source>
        <dbReference type="ARBA" id="ARBA00022448"/>
    </source>
</evidence>
<evidence type="ECO:0000256" key="2">
    <source>
        <dbReference type="ARBA" id="ARBA00006837"/>
    </source>
</evidence>
<evidence type="ECO:0000256" key="4">
    <source>
        <dbReference type="ARBA" id="ARBA00022692"/>
    </source>
</evidence>
<name>A0A367XUG9_9ASCO</name>
<keyword evidence="4 12" id="KW-0812">Transmembrane</keyword>
<dbReference type="PANTHER" id="PTHR28021:SF1">
    <property type="entry name" value="PRESEQUENCE TRANSLOCATED-ASSOCIATED MOTOR SUBUNIT PAM17, MITOCHONDRIAL"/>
    <property type="match status" value="1"/>
</dbReference>